<protein>
    <submittedName>
        <fullName evidence="3">Uncharacterized protein</fullName>
    </submittedName>
</protein>
<evidence type="ECO:0000313" key="4">
    <source>
        <dbReference type="Proteomes" id="UP001165065"/>
    </source>
</evidence>
<dbReference type="EMBL" id="BRYA01000767">
    <property type="protein sequence ID" value="GMI32046.1"/>
    <property type="molecule type" value="Genomic_DNA"/>
</dbReference>
<feature type="region of interest" description="Disordered" evidence="2">
    <location>
        <begin position="1"/>
        <end position="154"/>
    </location>
</feature>
<accession>A0A9W7L5P2</accession>
<dbReference type="Proteomes" id="UP001165065">
    <property type="component" value="Unassembled WGS sequence"/>
</dbReference>
<gene>
    <name evidence="3" type="ORF">TrCOL_g12151</name>
</gene>
<feature type="compositionally biased region" description="Acidic residues" evidence="2">
    <location>
        <begin position="1"/>
        <end position="21"/>
    </location>
</feature>
<organism evidence="3 4">
    <name type="scientific">Triparma columacea</name>
    <dbReference type="NCBI Taxonomy" id="722753"/>
    <lineage>
        <taxon>Eukaryota</taxon>
        <taxon>Sar</taxon>
        <taxon>Stramenopiles</taxon>
        <taxon>Ochrophyta</taxon>
        <taxon>Bolidophyceae</taxon>
        <taxon>Parmales</taxon>
        <taxon>Triparmaceae</taxon>
        <taxon>Triparma</taxon>
    </lineage>
</organism>
<feature type="compositionally biased region" description="Polar residues" evidence="2">
    <location>
        <begin position="129"/>
        <end position="138"/>
    </location>
</feature>
<sequence>MSDEESYEDDYQDDFDLDESLGESNTSGLSTSNNNNSSSGLVSGNKADKVVASVPSSASTSSRRKDVFRKDNNLGVNPSSDVNADVLAPLTSTRSGGGGNSRSVSFATSPRGDDSRNTVTRSGAAAVNASRQQPSDIINSASVSRSNTNTNSTYSDTFESLRNSGAASAALANALPPQPPSVPLPRRILELRKQVEKYSKSGDKMQLMENLELLEIALVQHKIESSKSTEYRRAQAKEKQKRAEARRARHYKAIQQLKKENAENLHFRNENTDLVNQLRMSNSLYESEKNSSKQLSKLASNRQAEIDVLKTSSEELADKLNSVESQVVQLKQDLKVKNAIEESLNKQILTLERQVTLNLDQLPERQVEIVRAEEGRLKRWEGRLEDLEAKLGMREAVLVERSARNSEILKVEANEEKVKAMAEVEGAKQALTNAISEFEEDRLELRQTISRSEADMDAKSRVMSAEKMAFEAMLKKFKEEKLRFEIERKSFEPSMKALEEKKTAVEEAQRRVEDTAREVEARSGEVRRDVMLLEEKEKDLRLREESNLVKDRGLQSKERELERRGVMLQKQLTNLQDARLGVHEQQLAVAKEVAEVKRALLALKVLEGRVGGREALTLRRDENSANGRGAEGLRKGGNLNSIETLERAIGRCSSSLDELTLRSRAAIVDIVVPVERVNEVAMGPSTPLKTPSHTVIPKNSAPLVTSTSTSNAAVPSVRQLLGTREMGTSLGQQASFAAQRMKQAAIASSTTSRGRW</sequence>
<proteinExistence type="predicted"/>
<feature type="coiled-coil region" evidence="1">
    <location>
        <begin position="306"/>
        <end position="333"/>
    </location>
</feature>
<feature type="region of interest" description="Disordered" evidence="2">
    <location>
        <begin position="683"/>
        <end position="712"/>
    </location>
</feature>
<feature type="compositionally biased region" description="Low complexity" evidence="2">
    <location>
        <begin position="22"/>
        <end position="61"/>
    </location>
</feature>
<feature type="coiled-coil region" evidence="1">
    <location>
        <begin position="495"/>
        <end position="525"/>
    </location>
</feature>
<evidence type="ECO:0000256" key="2">
    <source>
        <dbReference type="SAM" id="MobiDB-lite"/>
    </source>
</evidence>
<evidence type="ECO:0000256" key="1">
    <source>
        <dbReference type="SAM" id="Coils"/>
    </source>
</evidence>
<name>A0A9W7L5P2_9STRA</name>
<feature type="coiled-coil region" evidence="1">
    <location>
        <begin position="370"/>
        <end position="455"/>
    </location>
</feature>
<reference evidence="4" key="1">
    <citation type="journal article" date="2023" name="Commun. Biol.">
        <title>Genome analysis of Parmales, the sister group of diatoms, reveals the evolutionary specialization of diatoms from phago-mixotrophs to photoautotrophs.</title>
        <authorList>
            <person name="Ban H."/>
            <person name="Sato S."/>
            <person name="Yoshikawa S."/>
            <person name="Yamada K."/>
            <person name="Nakamura Y."/>
            <person name="Ichinomiya M."/>
            <person name="Sato N."/>
            <person name="Blanc-Mathieu R."/>
            <person name="Endo H."/>
            <person name="Kuwata A."/>
            <person name="Ogata H."/>
        </authorList>
    </citation>
    <scope>NUCLEOTIDE SEQUENCE [LARGE SCALE GENOMIC DNA]</scope>
</reference>
<keyword evidence="1" id="KW-0175">Coiled coil</keyword>
<feature type="compositionally biased region" description="Polar residues" evidence="2">
    <location>
        <begin position="702"/>
        <end position="712"/>
    </location>
</feature>
<feature type="compositionally biased region" description="Low complexity" evidence="2">
    <location>
        <begin position="139"/>
        <end position="154"/>
    </location>
</feature>
<dbReference type="AlphaFoldDB" id="A0A9W7L5P2"/>
<keyword evidence="4" id="KW-1185">Reference proteome</keyword>
<feature type="compositionally biased region" description="Basic and acidic residues" evidence="2">
    <location>
        <begin position="63"/>
        <end position="72"/>
    </location>
</feature>
<comment type="caution">
    <text evidence="3">The sequence shown here is derived from an EMBL/GenBank/DDBJ whole genome shotgun (WGS) entry which is preliminary data.</text>
</comment>
<feature type="coiled-coil region" evidence="1">
    <location>
        <begin position="204"/>
        <end position="260"/>
    </location>
</feature>
<dbReference type="OrthoDB" id="10443717at2759"/>
<evidence type="ECO:0000313" key="3">
    <source>
        <dbReference type="EMBL" id="GMI32046.1"/>
    </source>
</evidence>